<dbReference type="Proteomes" id="UP001497444">
    <property type="component" value="Unassembled WGS sequence"/>
</dbReference>
<dbReference type="Gene3D" id="3.30.470.30">
    <property type="entry name" value="DNA ligase/mRNA capping enzyme"/>
    <property type="match status" value="1"/>
</dbReference>
<name>A0ABP0VAU5_9BRYO</name>
<dbReference type="Pfam" id="PF01331">
    <property type="entry name" value="mRNA_cap_enzyme"/>
    <property type="match status" value="1"/>
</dbReference>
<proteinExistence type="predicted"/>
<feature type="domain" description="mRNA capping enzyme adenylation" evidence="1">
    <location>
        <begin position="1"/>
        <end position="65"/>
    </location>
</feature>
<reference evidence="2" key="1">
    <citation type="submission" date="2024-02" db="EMBL/GenBank/DDBJ databases">
        <authorList>
            <consortium name="ELIXIR-Norway"/>
            <consortium name="Elixir Norway"/>
        </authorList>
    </citation>
    <scope>NUCLEOTIDE SEQUENCE</scope>
</reference>
<dbReference type="EMBL" id="CAXAQS010000408">
    <property type="protein sequence ID" value="CAK9251529.1"/>
    <property type="molecule type" value="Genomic_DNA"/>
</dbReference>
<keyword evidence="3" id="KW-1185">Reference proteome</keyword>
<evidence type="ECO:0000313" key="2">
    <source>
        <dbReference type="EMBL" id="CAK9251529.1"/>
    </source>
</evidence>
<evidence type="ECO:0000313" key="3">
    <source>
        <dbReference type="Proteomes" id="UP001497444"/>
    </source>
</evidence>
<comment type="caution">
    <text evidence="2">The sequence shown here is derived from an EMBL/GenBank/DDBJ whole genome shotgun (WGS) entry which is preliminary data.</text>
</comment>
<dbReference type="SUPFAM" id="SSF56091">
    <property type="entry name" value="DNA ligase/mRNA capping enzyme, catalytic domain"/>
    <property type="match status" value="1"/>
</dbReference>
<accession>A0ABP0VAU5</accession>
<gene>
    <name evidence="2" type="ORF">CSSPJE1EN1_LOCUS26907</name>
</gene>
<organism evidence="2 3">
    <name type="scientific">Sphagnum jensenii</name>
    <dbReference type="NCBI Taxonomy" id="128206"/>
    <lineage>
        <taxon>Eukaryota</taxon>
        <taxon>Viridiplantae</taxon>
        <taxon>Streptophyta</taxon>
        <taxon>Embryophyta</taxon>
        <taxon>Bryophyta</taxon>
        <taxon>Sphagnophytina</taxon>
        <taxon>Sphagnopsida</taxon>
        <taxon>Sphagnales</taxon>
        <taxon>Sphagnaceae</taxon>
        <taxon>Sphagnum</taxon>
    </lineage>
</organism>
<dbReference type="InterPro" id="IPR001339">
    <property type="entry name" value="mRNA_cap_enzyme_adenylation"/>
</dbReference>
<protein>
    <recommendedName>
        <fullName evidence="1">mRNA capping enzyme adenylation domain-containing protein</fullName>
    </recommendedName>
</protein>
<evidence type="ECO:0000259" key="1">
    <source>
        <dbReference type="Pfam" id="PF01331"/>
    </source>
</evidence>
<sequence>MVNRRMDMYEVPVVALPDYFTSSGSVFDGELVLDTEGRQVYLVFDAIMVKSVSQLRKTFLERYNLYLDIFDTEHKDILQFNMSSVGQGSVGVGRDKESGC</sequence>